<evidence type="ECO:0000256" key="3">
    <source>
        <dbReference type="SAM" id="SignalP"/>
    </source>
</evidence>
<dbReference type="OrthoDB" id="1896188at2759"/>
<sequence length="185" mass="20284">MAVMTVLKMVIMALVVIAPSLGLKWAGGAQQPHHHVVGDDRGWDPSSDISTWSSRRSFRVGDKIWFAYSAAQESIVELKSKDEYESCDVTSPIKMYTDGLDSIELVEEGIRYFVSSKPESCKKGLKLHVEVMPSDTEMSEVTVPETFISTVADAVAPTTPSGSVQLYGSFMLLFIGLWLCTSVAI</sequence>
<dbReference type="InterPro" id="IPR003245">
    <property type="entry name" value="Phytocyanin_dom"/>
</dbReference>
<feature type="chain" id="PRO_5040918070" description="Phytocyanin domain-containing protein" evidence="3">
    <location>
        <begin position="23"/>
        <end position="185"/>
    </location>
</feature>
<keyword evidence="1" id="KW-1015">Disulfide bond</keyword>
<dbReference type="Proteomes" id="UP001165190">
    <property type="component" value="Unassembled WGS sequence"/>
</dbReference>
<dbReference type="PROSITE" id="PS51485">
    <property type="entry name" value="PHYTOCYANIN"/>
    <property type="match status" value="1"/>
</dbReference>
<reference evidence="5" key="1">
    <citation type="submission" date="2023-05" db="EMBL/GenBank/DDBJ databases">
        <title>Genome and transcriptome analyses reveal genes involved in the formation of fine ridges on petal epidermal cells in Hibiscus trionum.</title>
        <authorList>
            <person name="Koshimizu S."/>
            <person name="Masuda S."/>
            <person name="Ishii T."/>
            <person name="Shirasu K."/>
            <person name="Hoshino A."/>
            <person name="Arita M."/>
        </authorList>
    </citation>
    <scope>NUCLEOTIDE SEQUENCE</scope>
    <source>
        <strain evidence="5">Hamamatsu line</strain>
    </source>
</reference>
<feature type="signal peptide" evidence="3">
    <location>
        <begin position="1"/>
        <end position="22"/>
    </location>
</feature>
<evidence type="ECO:0000256" key="2">
    <source>
        <dbReference type="ARBA" id="ARBA00023180"/>
    </source>
</evidence>
<evidence type="ECO:0000313" key="6">
    <source>
        <dbReference type="Proteomes" id="UP001165190"/>
    </source>
</evidence>
<dbReference type="GO" id="GO:0005886">
    <property type="term" value="C:plasma membrane"/>
    <property type="evidence" value="ECO:0007669"/>
    <property type="project" value="TreeGrafter"/>
</dbReference>
<dbReference type="AlphaFoldDB" id="A0A9W7JHC9"/>
<accession>A0A9W7JHC9</accession>
<gene>
    <name evidence="5" type="ORF">HRI_005124300</name>
</gene>
<dbReference type="CDD" id="cd04216">
    <property type="entry name" value="Phytocyanin"/>
    <property type="match status" value="1"/>
</dbReference>
<keyword evidence="3" id="KW-0732">Signal</keyword>
<evidence type="ECO:0000259" key="4">
    <source>
        <dbReference type="PROSITE" id="PS51485"/>
    </source>
</evidence>
<evidence type="ECO:0000313" key="5">
    <source>
        <dbReference type="EMBL" id="GMJ14551.1"/>
    </source>
</evidence>
<dbReference type="Gene3D" id="2.60.40.420">
    <property type="entry name" value="Cupredoxins - blue copper proteins"/>
    <property type="match status" value="1"/>
</dbReference>
<keyword evidence="2" id="KW-0325">Glycoprotein</keyword>
<keyword evidence="6" id="KW-1185">Reference proteome</keyword>
<protein>
    <recommendedName>
        <fullName evidence="4">Phytocyanin domain-containing protein</fullName>
    </recommendedName>
</protein>
<feature type="domain" description="Phytocyanin" evidence="4">
    <location>
        <begin position="33"/>
        <end position="133"/>
    </location>
</feature>
<dbReference type="PANTHER" id="PTHR33021">
    <property type="entry name" value="BLUE COPPER PROTEIN"/>
    <property type="match status" value="1"/>
</dbReference>
<dbReference type="PANTHER" id="PTHR33021:SF31">
    <property type="entry name" value="OS02G0720100 PROTEIN"/>
    <property type="match status" value="1"/>
</dbReference>
<name>A0A9W7JHC9_HIBTR</name>
<dbReference type="FunFam" id="2.60.40.420:FF:000034">
    <property type="entry name" value="Cupredoxin superfamily protein"/>
    <property type="match status" value="1"/>
</dbReference>
<dbReference type="InterPro" id="IPR039391">
    <property type="entry name" value="Phytocyanin-like"/>
</dbReference>
<dbReference type="Pfam" id="PF02298">
    <property type="entry name" value="Cu_bind_like"/>
    <property type="match status" value="1"/>
</dbReference>
<dbReference type="SUPFAM" id="SSF49503">
    <property type="entry name" value="Cupredoxins"/>
    <property type="match status" value="1"/>
</dbReference>
<evidence type="ECO:0000256" key="1">
    <source>
        <dbReference type="ARBA" id="ARBA00023157"/>
    </source>
</evidence>
<dbReference type="EMBL" id="BSYR01000069">
    <property type="protein sequence ID" value="GMJ14551.1"/>
    <property type="molecule type" value="Genomic_DNA"/>
</dbReference>
<comment type="caution">
    <text evidence="5">The sequence shown here is derived from an EMBL/GenBank/DDBJ whole genome shotgun (WGS) entry which is preliminary data.</text>
</comment>
<proteinExistence type="predicted"/>
<dbReference type="InterPro" id="IPR008972">
    <property type="entry name" value="Cupredoxin"/>
</dbReference>
<dbReference type="GO" id="GO:0009055">
    <property type="term" value="F:electron transfer activity"/>
    <property type="evidence" value="ECO:0007669"/>
    <property type="project" value="InterPro"/>
</dbReference>
<organism evidence="5 6">
    <name type="scientific">Hibiscus trionum</name>
    <name type="common">Flower of an hour</name>
    <dbReference type="NCBI Taxonomy" id="183268"/>
    <lineage>
        <taxon>Eukaryota</taxon>
        <taxon>Viridiplantae</taxon>
        <taxon>Streptophyta</taxon>
        <taxon>Embryophyta</taxon>
        <taxon>Tracheophyta</taxon>
        <taxon>Spermatophyta</taxon>
        <taxon>Magnoliopsida</taxon>
        <taxon>eudicotyledons</taxon>
        <taxon>Gunneridae</taxon>
        <taxon>Pentapetalae</taxon>
        <taxon>rosids</taxon>
        <taxon>malvids</taxon>
        <taxon>Malvales</taxon>
        <taxon>Malvaceae</taxon>
        <taxon>Malvoideae</taxon>
        <taxon>Hibiscus</taxon>
    </lineage>
</organism>